<comment type="cofactor">
    <cofactor evidence="8">
        <name>Mg(2+)</name>
        <dbReference type="ChEBI" id="CHEBI:18420"/>
    </cofactor>
</comment>
<comment type="similarity">
    <text evidence="1 8">Belongs to the TRAFAC class OBG-HflX-like GTPase superfamily. OBG GTPase family.</text>
</comment>
<evidence type="ECO:0000256" key="7">
    <source>
        <dbReference type="ARBA" id="ARBA00023134"/>
    </source>
</evidence>
<evidence type="ECO:0000256" key="1">
    <source>
        <dbReference type="ARBA" id="ARBA00007699"/>
    </source>
</evidence>
<dbReference type="InterPro" id="IPR045086">
    <property type="entry name" value="OBG_GTPase"/>
</dbReference>
<evidence type="ECO:0000256" key="3">
    <source>
        <dbReference type="ARBA" id="ARBA00022723"/>
    </source>
</evidence>
<feature type="binding site" evidence="8">
    <location>
        <position position="277"/>
    </location>
    <ligand>
        <name>Mg(2+)</name>
        <dbReference type="ChEBI" id="CHEBI:18420"/>
    </ligand>
</feature>
<dbReference type="GO" id="GO:0003924">
    <property type="term" value="F:GTPase activity"/>
    <property type="evidence" value="ECO:0007669"/>
    <property type="project" value="UniProtKB-UniRule"/>
</dbReference>
<feature type="domain" description="OBG-type G" evidence="10">
    <location>
        <begin position="264"/>
        <end position="435"/>
    </location>
</feature>
<dbReference type="OrthoDB" id="9807318at2"/>
<dbReference type="InterPro" id="IPR006169">
    <property type="entry name" value="GTP1_OBG_dom"/>
</dbReference>
<feature type="domain" description="Obg" evidence="11">
    <location>
        <begin position="1"/>
        <end position="263"/>
    </location>
</feature>
<keyword evidence="2 8" id="KW-0963">Cytoplasm</keyword>
<dbReference type="InterPro" id="IPR027417">
    <property type="entry name" value="P-loop_NTPase"/>
</dbReference>
<evidence type="ECO:0000259" key="11">
    <source>
        <dbReference type="PROSITE" id="PS51883"/>
    </source>
</evidence>
<feature type="binding site" evidence="8">
    <location>
        <begin position="416"/>
        <end position="418"/>
    </location>
    <ligand>
        <name>GTP</name>
        <dbReference type="ChEBI" id="CHEBI:37565"/>
    </ligand>
</feature>
<sequence length="463" mass="48987">MRFVDEAWIVVRSGKGGRGAVSFRREKFIPRGGPDGGDGGAGGDVIFRANPALVTLYDLRLRRIYEARNGEGGMGRQKCGKAAEDLYIDVPVGTELYELPPLGSDAPARVADIAAAESAGVEAVFAVPLDDEADEADLMEIDAAGEDDLAAAELAEAGQDADMAEDDGALEEADMAEDAEEADDADDSDLDEASLEAAAKAAPAQLKLLVDLVEPGQTYVACHGGRGGKGNLHFASATMRTPRFAQPGEPGQEQRIRLVLKVLADVGIIGLPNAGKSTFIAAVSRAKPKIAPYPFTTLTPNLGVIEHDDCVRRLVLADIPGLIEGAHLGQGLGHRFLRHVERTRVLLHLVSAEDASPEGIFEAFDVVDEELRRFDPALALRPQIRVINKIDLLSPEELAERRAVAKAAGQKVFFMSALTGKGIEAVLAAVWKAATPEATITAPVESWPVLGPGDGTDGDQEPA</sequence>
<name>A0A7C9N6I2_9BACT</name>
<dbReference type="HAMAP" id="MF_01454">
    <property type="entry name" value="GTPase_Obg"/>
    <property type="match status" value="1"/>
</dbReference>
<feature type="binding site" evidence="8">
    <location>
        <begin position="388"/>
        <end position="391"/>
    </location>
    <ligand>
        <name>GTP</name>
        <dbReference type="ChEBI" id="CHEBI:37565"/>
    </ligand>
</feature>
<dbReference type="AlphaFoldDB" id="A0A7C9N6I2"/>
<dbReference type="InterPro" id="IPR036726">
    <property type="entry name" value="GTP1_OBG_dom_sf"/>
</dbReference>
<dbReference type="Gene3D" id="3.40.50.300">
    <property type="entry name" value="P-loop containing nucleotide triphosphate hydrolases"/>
    <property type="match status" value="1"/>
</dbReference>
<dbReference type="FunFam" id="2.70.210.12:FF:000001">
    <property type="entry name" value="GTPase Obg"/>
    <property type="match status" value="1"/>
</dbReference>
<organism evidence="12 13">
    <name type="scientific">Solidesulfovibrio aerotolerans</name>
    <dbReference type="NCBI Taxonomy" id="295255"/>
    <lineage>
        <taxon>Bacteria</taxon>
        <taxon>Pseudomonadati</taxon>
        <taxon>Thermodesulfobacteriota</taxon>
        <taxon>Desulfovibrionia</taxon>
        <taxon>Desulfovibrionales</taxon>
        <taxon>Desulfovibrionaceae</taxon>
        <taxon>Solidesulfovibrio</taxon>
    </lineage>
</organism>
<dbReference type="GO" id="GO:0042254">
    <property type="term" value="P:ribosome biogenesis"/>
    <property type="evidence" value="ECO:0007669"/>
    <property type="project" value="UniProtKB-UniRule"/>
</dbReference>
<comment type="caution">
    <text evidence="12">The sequence shown here is derived from an EMBL/GenBank/DDBJ whole genome shotgun (WGS) entry which is preliminary data.</text>
</comment>
<dbReference type="PROSITE" id="PS51710">
    <property type="entry name" value="G_OBG"/>
    <property type="match status" value="1"/>
</dbReference>
<dbReference type="GO" id="GO:0005525">
    <property type="term" value="F:GTP binding"/>
    <property type="evidence" value="ECO:0007669"/>
    <property type="project" value="UniProtKB-UniRule"/>
</dbReference>
<dbReference type="InterPro" id="IPR006074">
    <property type="entry name" value="GTP1-OBG_CS"/>
</dbReference>
<evidence type="ECO:0000313" key="13">
    <source>
        <dbReference type="Proteomes" id="UP000482487"/>
    </source>
</evidence>
<dbReference type="GO" id="GO:0043022">
    <property type="term" value="F:ribosome binding"/>
    <property type="evidence" value="ECO:0007669"/>
    <property type="project" value="UniProtKB-ARBA"/>
</dbReference>
<proteinExistence type="inferred from homology"/>
<dbReference type="PROSITE" id="PS51883">
    <property type="entry name" value="OBG"/>
    <property type="match status" value="1"/>
</dbReference>
<dbReference type="PRINTS" id="PR00326">
    <property type="entry name" value="GTP1OBG"/>
</dbReference>
<dbReference type="PROSITE" id="PS00905">
    <property type="entry name" value="GTP1_OBG"/>
    <property type="match status" value="1"/>
</dbReference>
<feature type="binding site" evidence="8">
    <location>
        <begin position="270"/>
        <end position="277"/>
    </location>
    <ligand>
        <name>GTP</name>
        <dbReference type="ChEBI" id="CHEBI:37565"/>
    </ligand>
</feature>
<dbReference type="SUPFAM" id="SSF52540">
    <property type="entry name" value="P-loop containing nucleoside triphosphate hydrolases"/>
    <property type="match status" value="1"/>
</dbReference>
<dbReference type="Proteomes" id="UP000482487">
    <property type="component" value="Unassembled WGS sequence"/>
</dbReference>
<keyword evidence="3 8" id="KW-0479">Metal-binding</keyword>
<evidence type="ECO:0000256" key="9">
    <source>
        <dbReference type="SAM" id="MobiDB-lite"/>
    </source>
</evidence>
<evidence type="ECO:0000259" key="10">
    <source>
        <dbReference type="PROSITE" id="PS51710"/>
    </source>
</evidence>
<accession>A0A7C9N6I2</accession>
<comment type="subunit">
    <text evidence="8">Monomer.</text>
</comment>
<feature type="binding site" evidence="8">
    <location>
        <begin position="318"/>
        <end position="321"/>
    </location>
    <ligand>
        <name>GTP</name>
        <dbReference type="ChEBI" id="CHEBI:37565"/>
    </ligand>
</feature>
<keyword evidence="13" id="KW-1185">Reference proteome</keyword>
<feature type="binding site" evidence="8">
    <location>
        <begin position="295"/>
        <end position="299"/>
    </location>
    <ligand>
        <name>GTP</name>
        <dbReference type="ChEBI" id="CHEBI:37565"/>
    </ligand>
</feature>
<comment type="function">
    <text evidence="8">An essential GTPase which binds GTP, GDP and possibly (p)ppGpp with moderate affinity, with high nucleotide exchange rates and a fairly low GTP hydrolysis rate. Plays a role in control of the cell cycle, stress response, ribosome biogenesis and in those bacteria that undergo differentiation, in morphogenesis control.</text>
</comment>
<dbReference type="InterPro" id="IPR014100">
    <property type="entry name" value="GTP-bd_Obg/CgtA"/>
</dbReference>
<dbReference type="InterPro" id="IPR031167">
    <property type="entry name" value="G_OBG"/>
</dbReference>
<evidence type="ECO:0000256" key="2">
    <source>
        <dbReference type="ARBA" id="ARBA00022490"/>
    </source>
</evidence>
<evidence type="ECO:0000256" key="8">
    <source>
        <dbReference type="HAMAP-Rule" id="MF_01454"/>
    </source>
</evidence>
<dbReference type="NCBIfam" id="TIGR02729">
    <property type="entry name" value="Obg_CgtA"/>
    <property type="match status" value="1"/>
</dbReference>
<keyword evidence="6 8" id="KW-0460">Magnesium</keyword>
<gene>
    <name evidence="12" type="primary">obgE</name>
    <name evidence="8" type="synonym">obg</name>
    <name evidence="12" type="ORF">GTA51_14380</name>
</gene>
<dbReference type="GO" id="GO:0000287">
    <property type="term" value="F:magnesium ion binding"/>
    <property type="evidence" value="ECO:0007669"/>
    <property type="project" value="InterPro"/>
</dbReference>
<dbReference type="CDD" id="cd01898">
    <property type="entry name" value="Obg"/>
    <property type="match status" value="1"/>
</dbReference>
<protein>
    <recommendedName>
        <fullName evidence="8">GTPase Obg</fullName>
        <ecNumber evidence="8">3.6.5.-</ecNumber>
    </recommendedName>
    <alternativeName>
        <fullName evidence="8">GTP-binding protein Obg</fullName>
    </alternativeName>
</protein>
<dbReference type="EC" id="3.6.5.-" evidence="8"/>
<dbReference type="SUPFAM" id="SSF82051">
    <property type="entry name" value="Obg GTP-binding protein N-terminal domain"/>
    <property type="match status" value="1"/>
</dbReference>
<keyword evidence="4 8" id="KW-0547">Nucleotide-binding</keyword>
<comment type="subcellular location">
    <subcellularLocation>
        <location evidence="8">Cytoplasm</location>
    </subcellularLocation>
</comment>
<dbReference type="GO" id="GO:0005737">
    <property type="term" value="C:cytoplasm"/>
    <property type="evidence" value="ECO:0007669"/>
    <property type="project" value="UniProtKB-SubCell"/>
</dbReference>
<evidence type="ECO:0000256" key="5">
    <source>
        <dbReference type="ARBA" id="ARBA00022801"/>
    </source>
</evidence>
<feature type="region of interest" description="Disordered" evidence="9">
    <location>
        <begin position="172"/>
        <end position="192"/>
    </location>
</feature>
<evidence type="ECO:0000256" key="6">
    <source>
        <dbReference type="ARBA" id="ARBA00022842"/>
    </source>
</evidence>
<keyword evidence="7 8" id="KW-0342">GTP-binding</keyword>
<evidence type="ECO:0000256" key="4">
    <source>
        <dbReference type="ARBA" id="ARBA00022741"/>
    </source>
</evidence>
<dbReference type="InterPro" id="IPR006073">
    <property type="entry name" value="GTP-bd"/>
</dbReference>
<dbReference type="PANTHER" id="PTHR11702:SF31">
    <property type="entry name" value="MITOCHONDRIAL RIBOSOME-ASSOCIATED GTPASE 2"/>
    <property type="match status" value="1"/>
</dbReference>
<dbReference type="Pfam" id="PF01018">
    <property type="entry name" value="GTP1_OBG"/>
    <property type="match status" value="2"/>
</dbReference>
<dbReference type="PIRSF" id="PIRSF002401">
    <property type="entry name" value="GTP_bd_Obg/CgtA"/>
    <property type="match status" value="1"/>
</dbReference>
<dbReference type="EMBL" id="WVUD01000029">
    <property type="protein sequence ID" value="MYL84315.1"/>
    <property type="molecule type" value="Genomic_DNA"/>
</dbReference>
<evidence type="ECO:0000313" key="12">
    <source>
        <dbReference type="EMBL" id="MYL84315.1"/>
    </source>
</evidence>
<feature type="binding site" evidence="8">
    <location>
        <position position="297"/>
    </location>
    <ligand>
        <name>Mg(2+)</name>
        <dbReference type="ChEBI" id="CHEBI:18420"/>
    </ligand>
</feature>
<reference evidence="12 13" key="1">
    <citation type="submission" date="2020-01" db="EMBL/GenBank/DDBJ databases">
        <title>Genome sequence of Desulfovibrio aerotolerans DSM 16695(T).</title>
        <authorList>
            <person name="Karnachuk O."/>
            <person name="Avakyan M."/>
            <person name="Mardanov A."/>
            <person name="Kadnikov V."/>
            <person name="Ravin N."/>
        </authorList>
    </citation>
    <scope>NUCLEOTIDE SEQUENCE [LARGE SCALE GENOMIC DNA]</scope>
    <source>
        <strain evidence="12 13">DSM 16695</strain>
    </source>
</reference>
<keyword evidence="5 8" id="KW-0378">Hydrolase</keyword>
<dbReference type="Pfam" id="PF01926">
    <property type="entry name" value="MMR_HSR1"/>
    <property type="match status" value="1"/>
</dbReference>
<dbReference type="Gene3D" id="2.70.210.12">
    <property type="entry name" value="GTP1/OBG domain"/>
    <property type="match status" value="1"/>
</dbReference>
<dbReference type="PANTHER" id="PTHR11702">
    <property type="entry name" value="DEVELOPMENTALLY REGULATED GTP-BINDING PROTEIN-RELATED"/>
    <property type="match status" value="1"/>
</dbReference>